<keyword evidence="2" id="KW-1185">Reference proteome</keyword>
<dbReference type="InParanoid" id="A0A2V0PQY6"/>
<gene>
    <name evidence="1" type="ORF">Rsub_12630</name>
</gene>
<dbReference type="Proteomes" id="UP000247498">
    <property type="component" value="Unassembled WGS sequence"/>
</dbReference>
<dbReference type="OrthoDB" id="2013100at2759"/>
<dbReference type="AlphaFoldDB" id="A0A2V0PQY6"/>
<dbReference type="STRING" id="307507.A0A2V0PQY6"/>
<sequence length="249" mass="26365">MQLHARAQGACSSSSSAPQRLRSGSAAAAAAAAARSSGRRQRGACVVPHAVQGSDNDFGASVARIAKKIQGGLPIIGLLSRLASPEGGFDEIAYPEFCRTIYEKADAKYFDAVKALEAAHGKPAAHRALLMVLWMAKYGPGLVPAKDMVASARRVRVSHDIEVEVDRFEGVRETTRKKYPILERPPARAGEELEVAVDGLAALALGLRDGKEIPPADADRIAALVGFVFPEAGADAVRAAIEARPKRSY</sequence>
<organism evidence="1 2">
    <name type="scientific">Raphidocelis subcapitata</name>
    <dbReference type="NCBI Taxonomy" id="307507"/>
    <lineage>
        <taxon>Eukaryota</taxon>
        <taxon>Viridiplantae</taxon>
        <taxon>Chlorophyta</taxon>
        <taxon>core chlorophytes</taxon>
        <taxon>Chlorophyceae</taxon>
        <taxon>CS clade</taxon>
        <taxon>Sphaeropleales</taxon>
        <taxon>Selenastraceae</taxon>
        <taxon>Raphidocelis</taxon>
    </lineage>
</organism>
<name>A0A2V0PQY6_9CHLO</name>
<protein>
    <submittedName>
        <fullName evidence="1">Calcium homeostasis regulater C</fullName>
    </submittedName>
</protein>
<accession>A0A2V0PQY6</accession>
<reference evidence="1 2" key="1">
    <citation type="journal article" date="2018" name="Sci. Rep.">
        <title>Raphidocelis subcapitata (=Pseudokirchneriella subcapitata) provides an insight into genome evolution and environmental adaptations in the Sphaeropleales.</title>
        <authorList>
            <person name="Suzuki S."/>
            <person name="Yamaguchi H."/>
            <person name="Nakajima N."/>
            <person name="Kawachi M."/>
        </authorList>
    </citation>
    <scope>NUCLEOTIDE SEQUENCE [LARGE SCALE GENOMIC DNA]</scope>
    <source>
        <strain evidence="1 2">NIES-35</strain>
    </source>
</reference>
<dbReference type="EMBL" id="BDRX01000182">
    <property type="protein sequence ID" value="GBF99937.1"/>
    <property type="molecule type" value="Genomic_DNA"/>
</dbReference>
<evidence type="ECO:0000313" key="2">
    <source>
        <dbReference type="Proteomes" id="UP000247498"/>
    </source>
</evidence>
<dbReference type="GO" id="GO:0048564">
    <property type="term" value="P:photosystem I assembly"/>
    <property type="evidence" value="ECO:0007669"/>
    <property type="project" value="InterPro"/>
</dbReference>
<dbReference type="PANTHER" id="PTHR36770">
    <property type="entry name" value="PHOTOSYSTEM I ASSEMBLY FACTOR PSA3, CHLOROPLASTIC"/>
    <property type="match status" value="1"/>
</dbReference>
<comment type="caution">
    <text evidence="1">The sequence shown here is derived from an EMBL/GenBank/DDBJ whole genome shotgun (WGS) entry which is preliminary data.</text>
</comment>
<dbReference type="InterPro" id="IPR037736">
    <property type="entry name" value="PSA3"/>
</dbReference>
<dbReference type="FunCoup" id="A0A2V0PQY6">
    <property type="interactions" value="689"/>
</dbReference>
<evidence type="ECO:0000313" key="1">
    <source>
        <dbReference type="EMBL" id="GBF99937.1"/>
    </source>
</evidence>
<dbReference type="PANTHER" id="PTHR36770:SF1">
    <property type="entry name" value="PHOTOSYSTEM I ASSEMBLY FACTOR PSA3, CHLOROPLASTIC"/>
    <property type="match status" value="1"/>
</dbReference>
<proteinExistence type="predicted"/>